<feature type="transmembrane region" description="Helical" evidence="4">
    <location>
        <begin position="44"/>
        <end position="63"/>
    </location>
</feature>
<reference evidence="5" key="1">
    <citation type="submission" date="2020-05" db="EMBL/GenBank/DDBJ databases">
        <authorList>
            <person name="Chiriac C."/>
            <person name="Salcher M."/>
            <person name="Ghai R."/>
            <person name="Kavagutti S V."/>
        </authorList>
    </citation>
    <scope>NUCLEOTIDE SEQUENCE</scope>
</reference>
<dbReference type="EMBL" id="CAFAAJ010000171">
    <property type="protein sequence ID" value="CAB4818976.1"/>
    <property type="molecule type" value="Genomic_DNA"/>
</dbReference>
<dbReference type="GO" id="GO:0005886">
    <property type="term" value="C:plasma membrane"/>
    <property type="evidence" value="ECO:0007669"/>
    <property type="project" value="InterPro"/>
</dbReference>
<dbReference type="SUPFAM" id="SSF82093">
    <property type="entry name" value="Heme chaperone CcmE"/>
    <property type="match status" value="1"/>
</dbReference>
<name>A0A6J6ZH34_9ZZZZ</name>
<accession>A0A6J6ZH34</accession>
<dbReference type="Gene3D" id="2.40.50.140">
    <property type="entry name" value="Nucleic acid-binding proteins"/>
    <property type="match status" value="1"/>
</dbReference>
<dbReference type="InterPro" id="IPR004329">
    <property type="entry name" value="CcmE"/>
</dbReference>
<evidence type="ECO:0000313" key="5">
    <source>
        <dbReference type="EMBL" id="CAB4818976.1"/>
    </source>
</evidence>
<dbReference type="InterPro" id="IPR012340">
    <property type="entry name" value="NA-bd_OB-fold"/>
</dbReference>
<proteinExistence type="predicted"/>
<gene>
    <name evidence="5" type="ORF">UFOPK3001_02083</name>
</gene>
<comment type="subcellular location">
    <subcellularLocation>
        <location evidence="1">Membrane</location>
    </subcellularLocation>
</comment>
<dbReference type="GO" id="GO:0017004">
    <property type="term" value="P:cytochrome complex assembly"/>
    <property type="evidence" value="ECO:0007669"/>
    <property type="project" value="InterPro"/>
</dbReference>
<evidence type="ECO:0000256" key="1">
    <source>
        <dbReference type="ARBA" id="ARBA00004370"/>
    </source>
</evidence>
<keyword evidence="4" id="KW-0812">Transmembrane</keyword>
<keyword evidence="2 4" id="KW-0472">Membrane</keyword>
<dbReference type="AlphaFoldDB" id="A0A6J6ZH34"/>
<evidence type="ECO:0000256" key="4">
    <source>
        <dbReference type="SAM" id="Phobius"/>
    </source>
</evidence>
<sequence>MTDTSAPQPEDADVESDVNAGLNLTPRTDVTPSGRRNRRRIGPIIVLAVVVVAGVVVITQFLGKSLDYYCNVDEVSVKAGCSADRSLRVQGTVERGSLTRDDTETRFIIAFNGKTMPVVYDGDPGGKFQECIPVVVRGRLSGGTFLGNEVEVKHSNEYAAENKSRIDTAESSTCPQAA</sequence>
<evidence type="ECO:0000256" key="2">
    <source>
        <dbReference type="ARBA" id="ARBA00023136"/>
    </source>
</evidence>
<keyword evidence="4" id="KW-1133">Transmembrane helix</keyword>
<dbReference type="InterPro" id="IPR036127">
    <property type="entry name" value="CcmE-like_sf"/>
</dbReference>
<organism evidence="5">
    <name type="scientific">freshwater metagenome</name>
    <dbReference type="NCBI Taxonomy" id="449393"/>
    <lineage>
        <taxon>unclassified sequences</taxon>
        <taxon>metagenomes</taxon>
        <taxon>ecological metagenomes</taxon>
    </lineage>
</organism>
<dbReference type="GO" id="GO:0020037">
    <property type="term" value="F:heme binding"/>
    <property type="evidence" value="ECO:0007669"/>
    <property type="project" value="InterPro"/>
</dbReference>
<protein>
    <submittedName>
        <fullName evidence="5">Unannotated protein</fullName>
    </submittedName>
</protein>
<dbReference type="GO" id="GO:0017003">
    <property type="term" value="P:protein-heme linkage"/>
    <property type="evidence" value="ECO:0007669"/>
    <property type="project" value="InterPro"/>
</dbReference>
<dbReference type="Pfam" id="PF03100">
    <property type="entry name" value="CcmE"/>
    <property type="match status" value="1"/>
</dbReference>
<evidence type="ECO:0000256" key="3">
    <source>
        <dbReference type="SAM" id="MobiDB-lite"/>
    </source>
</evidence>
<feature type="region of interest" description="Disordered" evidence="3">
    <location>
        <begin position="1"/>
        <end position="35"/>
    </location>
</feature>